<evidence type="ECO:0000313" key="9">
    <source>
        <dbReference type="Proteomes" id="UP000292373"/>
    </source>
</evidence>
<proteinExistence type="predicted"/>
<evidence type="ECO:0000256" key="2">
    <source>
        <dbReference type="ARBA" id="ARBA00022448"/>
    </source>
</evidence>
<dbReference type="PANTHER" id="PTHR36838">
    <property type="entry name" value="AUXIN EFFLUX CARRIER FAMILY PROTEIN"/>
    <property type="match status" value="1"/>
</dbReference>
<evidence type="ECO:0000256" key="6">
    <source>
        <dbReference type="ARBA" id="ARBA00023136"/>
    </source>
</evidence>
<protein>
    <submittedName>
        <fullName evidence="8">AEC family transporter</fullName>
    </submittedName>
</protein>
<feature type="transmembrane region" description="Helical" evidence="7">
    <location>
        <begin position="20"/>
        <end position="40"/>
    </location>
</feature>
<gene>
    <name evidence="8" type="ORF">ET989_07600</name>
</gene>
<dbReference type="GO" id="GO:0016020">
    <property type="term" value="C:membrane"/>
    <property type="evidence" value="ECO:0007669"/>
    <property type="project" value="UniProtKB-SubCell"/>
</dbReference>
<feature type="transmembrane region" description="Helical" evidence="7">
    <location>
        <begin position="279"/>
        <end position="298"/>
    </location>
</feature>
<feature type="transmembrane region" description="Helical" evidence="7">
    <location>
        <begin position="245"/>
        <end position="267"/>
    </location>
</feature>
<feature type="transmembrane region" description="Helical" evidence="7">
    <location>
        <begin position="52"/>
        <end position="70"/>
    </location>
</feature>
<evidence type="ECO:0000313" key="8">
    <source>
        <dbReference type="EMBL" id="TBT85024.1"/>
    </source>
</evidence>
<dbReference type="Pfam" id="PF03547">
    <property type="entry name" value="Mem_trans"/>
    <property type="match status" value="1"/>
</dbReference>
<comment type="caution">
    <text evidence="8">The sequence shown here is derived from an EMBL/GenBank/DDBJ whole genome shotgun (WGS) entry which is preliminary data.</text>
</comment>
<comment type="subcellular location">
    <subcellularLocation>
        <location evidence="1">Membrane</location>
        <topology evidence="1">Multi-pass membrane protein</topology>
    </subcellularLocation>
</comment>
<keyword evidence="4 7" id="KW-0812">Transmembrane</keyword>
<dbReference type="EMBL" id="SDMQ01000006">
    <property type="protein sequence ID" value="TBT85024.1"/>
    <property type="molecule type" value="Genomic_DNA"/>
</dbReference>
<accession>A0A4Q9KFD4</accession>
<organism evidence="8 9">
    <name type="scientific">Propioniciclava sinopodophylli</name>
    <dbReference type="NCBI Taxonomy" id="1837344"/>
    <lineage>
        <taxon>Bacteria</taxon>
        <taxon>Bacillati</taxon>
        <taxon>Actinomycetota</taxon>
        <taxon>Actinomycetes</taxon>
        <taxon>Propionibacteriales</taxon>
        <taxon>Propionibacteriaceae</taxon>
        <taxon>Propioniciclava</taxon>
    </lineage>
</organism>
<keyword evidence="3" id="KW-1003">Cell membrane</keyword>
<reference evidence="8 9" key="1">
    <citation type="submission" date="2019-01" db="EMBL/GenBank/DDBJ databases">
        <title>Lactibacter flavus gen. nov., sp. nov., a novel bacterium of the family Propionibacteriaceae isolated from raw milk and dairy products.</title>
        <authorList>
            <person name="Huptas C."/>
            <person name="Wenning M."/>
            <person name="Breitenwieser F."/>
            <person name="Doll E."/>
            <person name="Von Neubeck M."/>
            <person name="Busse H.-J."/>
            <person name="Scherer S."/>
        </authorList>
    </citation>
    <scope>NUCLEOTIDE SEQUENCE [LARGE SCALE GENOMIC DNA]</scope>
    <source>
        <strain evidence="8 9">KCTC 33808</strain>
    </source>
</reference>
<evidence type="ECO:0000256" key="3">
    <source>
        <dbReference type="ARBA" id="ARBA00022475"/>
    </source>
</evidence>
<dbReference type="InterPro" id="IPR004776">
    <property type="entry name" value="Mem_transp_PIN-like"/>
</dbReference>
<name>A0A4Q9KFD4_9ACTN</name>
<feature type="transmembrane region" description="Helical" evidence="7">
    <location>
        <begin position="310"/>
        <end position="330"/>
    </location>
</feature>
<dbReference type="OrthoDB" id="3725949at2"/>
<evidence type="ECO:0000256" key="7">
    <source>
        <dbReference type="SAM" id="Phobius"/>
    </source>
</evidence>
<keyword evidence="2" id="KW-0813">Transport</keyword>
<evidence type="ECO:0000256" key="1">
    <source>
        <dbReference type="ARBA" id="ARBA00004141"/>
    </source>
</evidence>
<feature type="transmembrane region" description="Helical" evidence="7">
    <location>
        <begin position="140"/>
        <end position="164"/>
    </location>
</feature>
<evidence type="ECO:0000256" key="4">
    <source>
        <dbReference type="ARBA" id="ARBA00022692"/>
    </source>
</evidence>
<dbReference type="PANTHER" id="PTHR36838:SF3">
    <property type="entry name" value="TRANSPORTER AUXIN EFFLUX CARRIER EC FAMILY"/>
    <property type="match status" value="1"/>
</dbReference>
<sequence length="331" mass="34464">MSWGVRSRRRVRLAEGARVLDILVITAPLYLLILLGYALTRGGLFTREGINALGTFVMYVAMPALIFLSTSSRRISEVAHPTYLLGFAVTSLVALLAGYVWSRKVGRTPRAAAAFDAMGSGGANSGFVGFPVLLMVLPSVAGGVFGMNVLVETLVTVPLCFFLAERGNARTGLWASIRPALIAMVRVPVLLAVVSGLAVSASGLVLPGVIRESFDLLGRVSTGLALFSVGGMLVGLSLRGRVGRVVAVSTAKLLVMPGLAVGVAFGLRALGLPPLEGELFAALVLSAAMPTWTSLPVFAARYGETDVPPAVLLVTTALSFLTLSGLLAVLT</sequence>
<keyword evidence="9" id="KW-1185">Reference proteome</keyword>
<keyword evidence="6 7" id="KW-0472">Membrane</keyword>
<dbReference type="Proteomes" id="UP000292373">
    <property type="component" value="Unassembled WGS sequence"/>
</dbReference>
<keyword evidence="5 7" id="KW-1133">Transmembrane helix</keyword>
<dbReference type="AlphaFoldDB" id="A0A4Q9KFD4"/>
<feature type="transmembrane region" description="Helical" evidence="7">
    <location>
        <begin position="216"/>
        <end position="238"/>
    </location>
</feature>
<dbReference type="GO" id="GO:0055085">
    <property type="term" value="P:transmembrane transport"/>
    <property type="evidence" value="ECO:0007669"/>
    <property type="project" value="InterPro"/>
</dbReference>
<evidence type="ECO:0000256" key="5">
    <source>
        <dbReference type="ARBA" id="ARBA00022989"/>
    </source>
</evidence>
<feature type="transmembrane region" description="Helical" evidence="7">
    <location>
        <begin position="185"/>
        <end position="210"/>
    </location>
</feature>
<feature type="transmembrane region" description="Helical" evidence="7">
    <location>
        <begin position="82"/>
        <end position="101"/>
    </location>
</feature>